<dbReference type="Pfam" id="PF01384">
    <property type="entry name" value="PHO4"/>
    <property type="match status" value="1"/>
</dbReference>
<evidence type="ECO:0000256" key="3">
    <source>
        <dbReference type="ARBA" id="ARBA00022692"/>
    </source>
</evidence>
<evidence type="ECO:0000256" key="4">
    <source>
        <dbReference type="ARBA" id="ARBA00022989"/>
    </source>
</evidence>
<dbReference type="GO" id="GO:0005315">
    <property type="term" value="F:phosphate transmembrane transporter activity"/>
    <property type="evidence" value="ECO:0007669"/>
    <property type="project" value="InterPro"/>
</dbReference>
<gene>
    <name evidence="7" type="ORF">B1A_19628</name>
</gene>
<organism evidence="7">
    <name type="scientific">mine drainage metagenome</name>
    <dbReference type="NCBI Taxonomy" id="410659"/>
    <lineage>
        <taxon>unclassified sequences</taxon>
        <taxon>metagenomes</taxon>
        <taxon>ecological metagenomes</taxon>
    </lineage>
</organism>
<dbReference type="InterPro" id="IPR001204">
    <property type="entry name" value="Phos_transporter"/>
</dbReference>
<sequence>AAGSVIGSWRIARTVGTQILRLRPPEALYTQMATGVSVVLAALTGIPVSTSQTVDASLLGVGSAENPRHVGWGVVRRMVAAWVLTPVSAFLVGGLCAWLFRIV</sequence>
<evidence type="ECO:0000256" key="5">
    <source>
        <dbReference type="ARBA" id="ARBA00023136"/>
    </source>
</evidence>
<evidence type="ECO:0000256" key="2">
    <source>
        <dbReference type="ARBA" id="ARBA00022448"/>
    </source>
</evidence>
<feature type="transmembrane region" description="Helical" evidence="6">
    <location>
        <begin position="28"/>
        <end position="48"/>
    </location>
</feature>
<name>T0YJG1_9ZZZZ</name>
<keyword evidence="4 6" id="KW-1133">Transmembrane helix</keyword>
<dbReference type="GO" id="GO:0016020">
    <property type="term" value="C:membrane"/>
    <property type="evidence" value="ECO:0007669"/>
    <property type="project" value="UniProtKB-SubCell"/>
</dbReference>
<keyword evidence="5 6" id="KW-0472">Membrane</keyword>
<evidence type="ECO:0000256" key="6">
    <source>
        <dbReference type="SAM" id="Phobius"/>
    </source>
</evidence>
<comment type="caution">
    <text evidence="7">The sequence shown here is derived from an EMBL/GenBank/DDBJ whole genome shotgun (WGS) entry which is preliminary data.</text>
</comment>
<proteinExistence type="predicted"/>
<dbReference type="AlphaFoldDB" id="T0YJG1"/>
<feature type="transmembrane region" description="Helical" evidence="6">
    <location>
        <begin position="79"/>
        <end position="100"/>
    </location>
</feature>
<evidence type="ECO:0000313" key="7">
    <source>
        <dbReference type="EMBL" id="EQD32057.1"/>
    </source>
</evidence>
<keyword evidence="3 6" id="KW-0812">Transmembrane</keyword>
<dbReference type="EMBL" id="AUZX01014492">
    <property type="protein sequence ID" value="EQD32057.1"/>
    <property type="molecule type" value="Genomic_DNA"/>
</dbReference>
<dbReference type="GO" id="GO:0035435">
    <property type="term" value="P:phosphate ion transmembrane transport"/>
    <property type="evidence" value="ECO:0007669"/>
    <property type="project" value="TreeGrafter"/>
</dbReference>
<reference evidence="7" key="2">
    <citation type="journal article" date="2014" name="ISME J.">
        <title>Microbial stratification in low pH oxic and suboxic macroscopic growths along an acid mine drainage.</title>
        <authorList>
            <person name="Mendez-Garcia C."/>
            <person name="Mesa V."/>
            <person name="Sprenger R.R."/>
            <person name="Richter M."/>
            <person name="Diez M.S."/>
            <person name="Solano J."/>
            <person name="Bargiela R."/>
            <person name="Golyshina O.V."/>
            <person name="Manteca A."/>
            <person name="Ramos J.L."/>
            <person name="Gallego J.R."/>
            <person name="Llorente I."/>
            <person name="Martins Dos Santos V.A."/>
            <person name="Jensen O.N."/>
            <person name="Pelaez A.I."/>
            <person name="Sanchez J."/>
            <person name="Ferrer M."/>
        </authorList>
    </citation>
    <scope>NUCLEOTIDE SEQUENCE</scope>
</reference>
<evidence type="ECO:0000256" key="1">
    <source>
        <dbReference type="ARBA" id="ARBA00004141"/>
    </source>
</evidence>
<keyword evidence="2" id="KW-0813">Transport</keyword>
<reference evidence="7" key="1">
    <citation type="submission" date="2013-08" db="EMBL/GenBank/DDBJ databases">
        <authorList>
            <person name="Mendez C."/>
            <person name="Richter M."/>
            <person name="Ferrer M."/>
            <person name="Sanchez J."/>
        </authorList>
    </citation>
    <scope>NUCLEOTIDE SEQUENCE</scope>
</reference>
<comment type="subcellular location">
    <subcellularLocation>
        <location evidence="1">Membrane</location>
        <topology evidence="1">Multi-pass membrane protein</topology>
    </subcellularLocation>
</comment>
<protein>
    <submittedName>
        <fullName evidence="7">Phosphate transporter</fullName>
    </submittedName>
</protein>
<dbReference type="PANTHER" id="PTHR11101:SF80">
    <property type="entry name" value="PHOSPHATE TRANSPORTER"/>
    <property type="match status" value="1"/>
</dbReference>
<accession>T0YJG1</accession>
<dbReference type="PANTHER" id="PTHR11101">
    <property type="entry name" value="PHOSPHATE TRANSPORTER"/>
    <property type="match status" value="1"/>
</dbReference>
<feature type="non-terminal residue" evidence="7">
    <location>
        <position position="1"/>
    </location>
</feature>